<evidence type="ECO:0000256" key="1">
    <source>
        <dbReference type="SAM" id="SignalP"/>
    </source>
</evidence>
<keyword evidence="1" id="KW-0732">Signal</keyword>
<gene>
    <name evidence="2" type="ORF">Q763_00575</name>
</gene>
<dbReference type="eggNOG" id="COG2373">
    <property type="taxonomic scope" value="Bacteria"/>
</dbReference>
<dbReference type="EMBL" id="JRLV01000001">
    <property type="protein sequence ID" value="KGO84274.1"/>
    <property type="molecule type" value="Genomic_DNA"/>
</dbReference>
<name>A0A0A2LWB7_9FLAO</name>
<sequence>MRTKILPFIILLLMQIPVMAQSVSGYVYDAAGDFPLEGAFVYLDGTTYSASTDSEGAFTINVGQQLSAALVVKYIGYQTAIIQNPFSYETKIKVTLKEDTIKMDELVISGETVFSRKEMLAVFRDQFLGKTKAGNSCKILNEDDIRLYYEVATNTLRAESDKPIRIQNKRLKYNVEFDLVDFQVHYTKKTLSPFSMQTSYYAGTSFFKDVSEKENIKKKRDEVYRGSLLHFMRTIASNRWTEEHYGLFVESMPVNPADYFKVTDTLDYKKVTCLKTTVKILERHVSVRMTGMSSSEAEKALQAPKERKIRFAVLQDQVNQSFFELNADHFYIGENGLFWPISSIIFGGYFGELKVGDMLPADYTYTAD</sequence>
<accession>A0A0A2LWB7</accession>
<keyword evidence="3" id="KW-1185">Reference proteome</keyword>
<reference evidence="2 3" key="1">
    <citation type="submission" date="2013-09" db="EMBL/GenBank/DDBJ databases">
        <authorList>
            <person name="Zeng Z."/>
            <person name="Chen C."/>
        </authorList>
    </citation>
    <scope>NUCLEOTIDE SEQUENCE [LARGE SCALE GENOMIC DNA]</scope>
    <source>
        <strain evidence="2 3">F44-8</strain>
    </source>
</reference>
<dbReference type="Pfam" id="PF13715">
    <property type="entry name" value="CarbopepD_reg_2"/>
    <property type="match status" value="1"/>
</dbReference>
<evidence type="ECO:0000313" key="2">
    <source>
        <dbReference type="EMBL" id="KGO84274.1"/>
    </source>
</evidence>
<evidence type="ECO:0008006" key="4">
    <source>
        <dbReference type="Google" id="ProtNLM"/>
    </source>
</evidence>
<dbReference type="Gene3D" id="2.60.40.1120">
    <property type="entry name" value="Carboxypeptidase-like, regulatory domain"/>
    <property type="match status" value="1"/>
</dbReference>
<dbReference type="Proteomes" id="UP000030129">
    <property type="component" value="Unassembled WGS sequence"/>
</dbReference>
<evidence type="ECO:0000313" key="3">
    <source>
        <dbReference type="Proteomes" id="UP000030129"/>
    </source>
</evidence>
<comment type="caution">
    <text evidence="2">The sequence shown here is derived from an EMBL/GenBank/DDBJ whole genome shotgun (WGS) entry which is preliminary data.</text>
</comment>
<feature type="signal peptide" evidence="1">
    <location>
        <begin position="1"/>
        <end position="20"/>
    </location>
</feature>
<feature type="chain" id="PRO_5002002477" description="Carboxypeptidase-like regulatory domain-containing protein" evidence="1">
    <location>
        <begin position="21"/>
        <end position="368"/>
    </location>
</feature>
<organism evidence="2 3">
    <name type="scientific">Flavobacterium beibuense F44-8</name>
    <dbReference type="NCBI Taxonomy" id="1406840"/>
    <lineage>
        <taxon>Bacteria</taxon>
        <taxon>Pseudomonadati</taxon>
        <taxon>Bacteroidota</taxon>
        <taxon>Flavobacteriia</taxon>
        <taxon>Flavobacteriales</taxon>
        <taxon>Flavobacteriaceae</taxon>
        <taxon>Flavobacterium</taxon>
    </lineage>
</organism>
<dbReference type="SUPFAM" id="SSF49464">
    <property type="entry name" value="Carboxypeptidase regulatory domain-like"/>
    <property type="match status" value="1"/>
</dbReference>
<protein>
    <recommendedName>
        <fullName evidence="4">Carboxypeptidase-like regulatory domain-containing protein</fullName>
    </recommendedName>
</protein>
<dbReference type="AlphaFoldDB" id="A0A0A2LWB7"/>
<dbReference type="InterPro" id="IPR008969">
    <property type="entry name" value="CarboxyPept-like_regulatory"/>
</dbReference>
<dbReference type="STRING" id="1406840.Q763_00575"/>
<dbReference type="RefSeq" id="WP_035129864.1">
    <property type="nucleotide sequence ID" value="NZ_JRLV01000001.1"/>
</dbReference>
<proteinExistence type="predicted"/>